<name>F0QVM8_VULM7</name>
<dbReference type="KEGG" id="vmo:VMUT_0670"/>
<evidence type="ECO:0000313" key="1">
    <source>
        <dbReference type="EMBL" id="ADY00881.1"/>
    </source>
</evidence>
<accession>F0QVM8</accession>
<dbReference type="Proteomes" id="UP000007485">
    <property type="component" value="Chromosome"/>
</dbReference>
<dbReference type="EMBL" id="CP002529">
    <property type="protein sequence ID" value="ADY00881.1"/>
    <property type="molecule type" value="Genomic_DNA"/>
</dbReference>
<evidence type="ECO:0000313" key="2">
    <source>
        <dbReference type="Proteomes" id="UP000007485"/>
    </source>
</evidence>
<keyword evidence="2" id="KW-1185">Reference proteome</keyword>
<protein>
    <submittedName>
        <fullName evidence="1">Uncharacterized protein</fullName>
    </submittedName>
</protein>
<organism evidence="1 2">
    <name type="scientific">Vulcanisaeta moutnovskia (strain 768-28)</name>
    <dbReference type="NCBI Taxonomy" id="985053"/>
    <lineage>
        <taxon>Archaea</taxon>
        <taxon>Thermoproteota</taxon>
        <taxon>Thermoprotei</taxon>
        <taxon>Thermoproteales</taxon>
        <taxon>Thermoproteaceae</taxon>
        <taxon>Vulcanisaeta</taxon>
    </lineage>
</organism>
<reference evidence="1 2" key="1">
    <citation type="journal article" date="2011" name="J. Bacteriol.">
        <title>Complete genome sequence of 'Vulcanisaeta moutnovskia' strain 768-28, a novel member of the hyperthermophilic crenarchaeal genus vulcanisaeta.</title>
        <authorList>
            <person name="Gumerov V.M."/>
            <person name="Mardanov A.V."/>
            <person name="Beletsky A.V."/>
            <person name="Prokofeva M.I."/>
            <person name="Bonch-Osmolovskaya E.A."/>
            <person name="Ravin N.V."/>
            <person name="Skryabin K.G."/>
        </authorList>
    </citation>
    <scope>NUCLEOTIDE SEQUENCE [LARGE SCALE GENOMIC DNA]</scope>
    <source>
        <strain evidence="1 2">768-28</strain>
    </source>
</reference>
<dbReference type="STRING" id="985053.VMUT_0670"/>
<proteinExistence type="predicted"/>
<sequence>MGIPSSSISLITPNELPSILNDSVVIIDWNYVNKTLHMNYDELAKALENSMGRNDLIVIISENPNEVLMLEETIAVAWGNYYRSKVIGFPVFPVNGPSYVVGFGSAGLIINVIPINQTQRLKLEIEYWYSTTHKIPMTVGTNFDSTNQDPCLYIQTNYGGQLNGQYGWFFSTGLQSIKAYYNGLQSTYQFDYCIIVANSMSTGTIPEIPIEYLGFMTYQPGFSGGYFAYYRAGINMTTAWNDYYGVLNGINSYMGYAGGTGIEPGTITCMPGVLSYISISVPLPLGVTLNFQFQSTASGISTTDRNFITDSQWTPTVALNDIVWWFAFLNQWTCLPQITSAGAWYPVGFEVDSGAWALVQGSNKLNTAVSPVYWERGVVCYGSYKNSFSSVVYFVLEYQPGTPWTVKQLSINYPYGGTYNVIYGTNTCP</sequence>
<dbReference type="HOGENOM" id="CLU_526428_0_0_2"/>
<gene>
    <name evidence="1" type="ordered locus">VMUT_0670</name>
</gene>
<dbReference type="eggNOG" id="arCOG10340">
    <property type="taxonomic scope" value="Archaea"/>
</dbReference>
<dbReference type="AlphaFoldDB" id="F0QVM8"/>